<name>A0A3S5CR93_9PLAT</name>
<evidence type="ECO:0000313" key="2">
    <source>
        <dbReference type="Proteomes" id="UP000784294"/>
    </source>
</evidence>
<reference evidence="1" key="1">
    <citation type="submission" date="2018-11" db="EMBL/GenBank/DDBJ databases">
        <authorList>
            <consortium name="Pathogen Informatics"/>
        </authorList>
    </citation>
    <scope>NUCLEOTIDE SEQUENCE</scope>
</reference>
<dbReference type="AlphaFoldDB" id="A0A3S5CR93"/>
<keyword evidence="2" id="KW-1185">Reference proteome</keyword>
<proteinExistence type="predicted"/>
<evidence type="ECO:0000313" key="1">
    <source>
        <dbReference type="EMBL" id="VEL29939.1"/>
    </source>
</evidence>
<accession>A0A3S5CR93</accession>
<gene>
    <name evidence="1" type="ORF">PXEA_LOCUS23379</name>
</gene>
<dbReference type="Proteomes" id="UP000784294">
    <property type="component" value="Unassembled WGS sequence"/>
</dbReference>
<comment type="caution">
    <text evidence="1">The sequence shown here is derived from an EMBL/GenBank/DDBJ whole genome shotgun (WGS) entry which is preliminary data.</text>
</comment>
<organism evidence="1 2">
    <name type="scientific">Protopolystoma xenopodis</name>
    <dbReference type="NCBI Taxonomy" id="117903"/>
    <lineage>
        <taxon>Eukaryota</taxon>
        <taxon>Metazoa</taxon>
        <taxon>Spiralia</taxon>
        <taxon>Lophotrochozoa</taxon>
        <taxon>Platyhelminthes</taxon>
        <taxon>Monogenea</taxon>
        <taxon>Polyopisthocotylea</taxon>
        <taxon>Polystomatidea</taxon>
        <taxon>Polystomatidae</taxon>
        <taxon>Protopolystoma</taxon>
    </lineage>
</organism>
<sequence>MAHSRENSDLRDEKLQELEETISNQKNLIDSLMSDRESLSKLRAELTSFKSAAITRLVQSSHLIEQLRSERSRVQALEAASLSSARQHEVINASLEVSL</sequence>
<dbReference type="EMBL" id="CAAALY010107855">
    <property type="protein sequence ID" value="VEL29939.1"/>
    <property type="molecule type" value="Genomic_DNA"/>
</dbReference>
<protein>
    <submittedName>
        <fullName evidence="1">Uncharacterized protein</fullName>
    </submittedName>
</protein>